<evidence type="ECO:0000256" key="6">
    <source>
        <dbReference type="ARBA" id="ARBA00022741"/>
    </source>
</evidence>
<dbReference type="SUPFAM" id="SSF52540">
    <property type="entry name" value="P-loop containing nucleoside triphosphate hydrolases"/>
    <property type="match status" value="1"/>
</dbReference>
<keyword evidence="6" id="KW-0547">Nucleotide-binding</keyword>
<evidence type="ECO:0000313" key="14">
    <source>
        <dbReference type="Proteomes" id="UP000192656"/>
    </source>
</evidence>
<feature type="transmembrane region" description="Helical" evidence="10">
    <location>
        <begin position="625"/>
        <end position="650"/>
    </location>
</feature>
<dbReference type="GO" id="GO:0005886">
    <property type="term" value="C:plasma membrane"/>
    <property type="evidence" value="ECO:0007669"/>
    <property type="project" value="UniProtKB-SubCell"/>
</dbReference>
<dbReference type="PROSITE" id="PS50893">
    <property type="entry name" value="ABC_TRANSPORTER_2"/>
    <property type="match status" value="1"/>
</dbReference>
<comment type="similarity">
    <text evidence="2">Belongs to the ABC transporter superfamily.</text>
</comment>
<evidence type="ECO:0000256" key="9">
    <source>
        <dbReference type="ARBA" id="ARBA00023136"/>
    </source>
</evidence>
<evidence type="ECO:0000259" key="12">
    <source>
        <dbReference type="PROSITE" id="PS50929"/>
    </source>
</evidence>
<dbReference type="InterPro" id="IPR003439">
    <property type="entry name" value="ABC_transporter-like_ATP-bd"/>
</dbReference>
<dbReference type="STRING" id="937218.SAMN06297251_11287"/>
<dbReference type="SUPFAM" id="SSF90123">
    <property type="entry name" value="ABC transporter transmembrane region"/>
    <property type="match status" value="1"/>
</dbReference>
<feature type="domain" description="ABC transporter" evidence="11">
    <location>
        <begin position="718"/>
        <end position="950"/>
    </location>
</feature>
<accession>A0A1W2D2R8</accession>
<dbReference type="InterPro" id="IPR036640">
    <property type="entry name" value="ABC1_TM_sf"/>
</dbReference>
<dbReference type="GO" id="GO:0034040">
    <property type="term" value="F:ATPase-coupled lipid transmembrane transporter activity"/>
    <property type="evidence" value="ECO:0007669"/>
    <property type="project" value="TreeGrafter"/>
</dbReference>
<evidence type="ECO:0000256" key="2">
    <source>
        <dbReference type="ARBA" id="ARBA00005417"/>
    </source>
</evidence>
<evidence type="ECO:0000256" key="5">
    <source>
        <dbReference type="ARBA" id="ARBA00022692"/>
    </source>
</evidence>
<dbReference type="GO" id="GO:0140359">
    <property type="term" value="F:ABC-type transporter activity"/>
    <property type="evidence" value="ECO:0007669"/>
    <property type="project" value="InterPro"/>
</dbReference>
<evidence type="ECO:0000259" key="11">
    <source>
        <dbReference type="PROSITE" id="PS50893"/>
    </source>
</evidence>
<sequence length="953" mass="102892">MFRTATALAATPVETEKPRVVTRTIDGRTPLVPAPPLGLIRVVSGRVNLFLELTDAAGEPTGSRRCIAALDKNDAVALPAEPIAGQRLVAVGIGTVEVETMARKDRATVEHGDLDAALEAMIRAAAPEESATTAWIVRPGDVETLLGDRVVAADHLAWAAVTRPGGERAEALHAIGPKRALAVEEGARLAVLDTAAALSLHGWDILDRLMRELLTRLGSNLASSAAAEVERGLERRAREQGLVGGALAALPALMDGRTNEIQSRPSISANPAVEALRLLCAAERIDVAIPSSVTQFGDAAADIDEAIRLSSLRSRRFRLADDWWRRDGSGFIALGENGTLKAVLRRGPGNFAIVDPVTHQRTKAGAEEASKLAPEGVVIFRPLPWRCLSPWDLVRHIVSTPARADMRWAMAMALVAALIGLFTPMITGQIMNEIVPFAETERLVHFSLGLVMVALGSALFQMVRAVALMRAEAFADGSLQAAVWDRLLRLPLSFYRRYQVGELMIKAMAPSQLRQAVSDTAANSALAAVFSVMNFAIMLFYDPVLAFAAFAFTGTAMIVLFTLTWWQLRYERTLVKADGAVSSFVLQILFGIQKIRLSGAENRVYARWLRSFGEQRLQRYRAATVANVTTTVNGALPIVASLLFFAVIGLGGRAISIGDFAAFTIAFGQFQSAMLGLVGALSVSIAAVPIYENMKPIMEAQPEVDPARRDPGALSGRIALRDVSFRYHEDGPPVLDRVDLTVEPGEFVALVGPSGSGKSTIFRMFLGFETPESGSVVYDGHDLTHLDLKAVRRQLGVVLQRGTLLPGSIHENIVGSAPLPELVAWEAARMAGFEDDVKAMPMGMHTMLSEGGGGLSGGQRQRLMIARAIVRKPRILLMDEATSALDNRTQAIVSESLSHMNATRIVIAHRLSTVRHADRIHVVEAGRIVQTGTYEDLIARDGPFREIALRQLA</sequence>
<dbReference type="InterPro" id="IPR011527">
    <property type="entry name" value="ABC1_TM_dom"/>
</dbReference>
<evidence type="ECO:0000256" key="4">
    <source>
        <dbReference type="ARBA" id="ARBA00022475"/>
    </source>
</evidence>
<keyword evidence="7 13" id="KW-0067">ATP-binding</keyword>
<evidence type="ECO:0000256" key="8">
    <source>
        <dbReference type="ARBA" id="ARBA00022989"/>
    </source>
</evidence>
<keyword evidence="5 10" id="KW-0812">Transmembrane</keyword>
<dbReference type="Gene3D" id="1.20.1560.10">
    <property type="entry name" value="ABC transporter type 1, transmembrane domain"/>
    <property type="match status" value="1"/>
</dbReference>
<dbReference type="RefSeq" id="WP_084410700.1">
    <property type="nucleotide sequence ID" value="NZ_FWXR01000012.1"/>
</dbReference>
<feature type="transmembrane region" description="Helical" evidence="10">
    <location>
        <begin position="547"/>
        <end position="566"/>
    </location>
</feature>
<keyword evidence="3" id="KW-0813">Transport</keyword>
<reference evidence="13 14" key="1">
    <citation type="submission" date="2017-04" db="EMBL/GenBank/DDBJ databases">
        <authorList>
            <person name="Afonso C.L."/>
            <person name="Miller P.J."/>
            <person name="Scott M.A."/>
            <person name="Spackman E."/>
            <person name="Goraichik I."/>
            <person name="Dimitrov K.M."/>
            <person name="Suarez D.L."/>
            <person name="Swayne D.E."/>
        </authorList>
    </citation>
    <scope>NUCLEOTIDE SEQUENCE [LARGE SCALE GENOMIC DNA]</scope>
    <source>
        <strain evidence="13 14">CGMCC 1.10972</strain>
    </source>
</reference>
<dbReference type="GO" id="GO:0005524">
    <property type="term" value="F:ATP binding"/>
    <property type="evidence" value="ECO:0007669"/>
    <property type="project" value="UniProtKB-KW"/>
</dbReference>
<dbReference type="InterPro" id="IPR017871">
    <property type="entry name" value="ABC_transporter-like_CS"/>
</dbReference>
<keyword evidence="9 10" id="KW-0472">Membrane</keyword>
<dbReference type="FunFam" id="3.40.50.300:FF:000299">
    <property type="entry name" value="ABC transporter ATP-binding protein/permease"/>
    <property type="match status" value="1"/>
</dbReference>
<dbReference type="PANTHER" id="PTHR24221:SF654">
    <property type="entry name" value="ATP-BINDING CASSETTE SUB-FAMILY B MEMBER 6"/>
    <property type="match status" value="1"/>
</dbReference>
<name>A0A1W2D2R8_9HYPH</name>
<gene>
    <name evidence="13" type="ORF">SAMN06297251_11287</name>
</gene>
<dbReference type="GO" id="GO:0016887">
    <property type="term" value="F:ATP hydrolysis activity"/>
    <property type="evidence" value="ECO:0007669"/>
    <property type="project" value="InterPro"/>
</dbReference>
<keyword evidence="14" id="KW-1185">Reference proteome</keyword>
<feature type="transmembrane region" description="Helical" evidence="10">
    <location>
        <begin position="443"/>
        <end position="460"/>
    </location>
</feature>
<dbReference type="Pfam" id="PF00005">
    <property type="entry name" value="ABC_tran"/>
    <property type="match status" value="1"/>
</dbReference>
<comment type="subcellular location">
    <subcellularLocation>
        <location evidence="1">Cell membrane</location>
        <topology evidence="1">Multi-pass membrane protein</topology>
    </subcellularLocation>
</comment>
<feature type="domain" description="ABC transmembrane type-1" evidence="12">
    <location>
        <begin position="408"/>
        <end position="686"/>
    </location>
</feature>
<evidence type="ECO:0000313" key="13">
    <source>
        <dbReference type="EMBL" id="SMC91877.1"/>
    </source>
</evidence>
<evidence type="ECO:0000256" key="1">
    <source>
        <dbReference type="ARBA" id="ARBA00004651"/>
    </source>
</evidence>
<dbReference type="Proteomes" id="UP000192656">
    <property type="component" value="Unassembled WGS sequence"/>
</dbReference>
<dbReference type="NCBIfam" id="TIGR03797">
    <property type="entry name" value="NHLM_micro_ABC2"/>
    <property type="match status" value="1"/>
</dbReference>
<dbReference type="InterPro" id="IPR003593">
    <property type="entry name" value="AAA+_ATPase"/>
</dbReference>
<evidence type="ECO:0000256" key="10">
    <source>
        <dbReference type="SAM" id="Phobius"/>
    </source>
</evidence>
<dbReference type="PANTHER" id="PTHR24221">
    <property type="entry name" value="ATP-BINDING CASSETTE SUB-FAMILY B"/>
    <property type="match status" value="1"/>
</dbReference>
<keyword evidence="4" id="KW-1003">Cell membrane</keyword>
<dbReference type="SMART" id="SM00382">
    <property type="entry name" value="AAA"/>
    <property type="match status" value="1"/>
</dbReference>
<dbReference type="PROSITE" id="PS50929">
    <property type="entry name" value="ABC_TM1F"/>
    <property type="match status" value="1"/>
</dbReference>
<feature type="transmembrane region" description="Helical" evidence="10">
    <location>
        <begin position="670"/>
        <end position="691"/>
    </location>
</feature>
<dbReference type="OrthoDB" id="9787557at2"/>
<feature type="transmembrane region" description="Helical" evidence="10">
    <location>
        <begin position="408"/>
        <end position="431"/>
    </location>
</feature>
<dbReference type="Gene3D" id="3.40.50.300">
    <property type="entry name" value="P-loop containing nucleotide triphosphate hydrolases"/>
    <property type="match status" value="1"/>
</dbReference>
<dbReference type="InterPro" id="IPR027417">
    <property type="entry name" value="P-loop_NTPase"/>
</dbReference>
<evidence type="ECO:0000256" key="7">
    <source>
        <dbReference type="ARBA" id="ARBA00022840"/>
    </source>
</evidence>
<dbReference type="PROSITE" id="PS00211">
    <property type="entry name" value="ABC_TRANSPORTER_1"/>
    <property type="match status" value="1"/>
</dbReference>
<organism evidence="13 14">
    <name type="scientific">Fulvimarina manganoxydans</name>
    <dbReference type="NCBI Taxonomy" id="937218"/>
    <lineage>
        <taxon>Bacteria</taxon>
        <taxon>Pseudomonadati</taxon>
        <taxon>Pseudomonadota</taxon>
        <taxon>Alphaproteobacteria</taxon>
        <taxon>Hyphomicrobiales</taxon>
        <taxon>Aurantimonadaceae</taxon>
        <taxon>Fulvimarina</taxon>
    </lineage>
</organism>
<evidence type="ECO:0000256" key="3">
    <source>
        <dbReference type="ARBA" id="ARBA00022448"/>
    </source>
</evidence>
<dbReference type="Pfam" id="PF00664">
    <property type="entry name" value="ABC_membrane"/>
    <property type="match status" value="1"/>
</dbReference>
<feature type="transmembrane region" description="Helical" evidence="10">
    <location>
        <begin position="521"/>
        <end position="541"/>
    </location>
</feature>
<protein>
    <submittedName>
        <fullName evidence="13">NHLM bacteriocin system ABC transporter, ATP-binding protein</fullName>
    </submittedName>
</protein>
<dbReference type="InterPro" id="IPR022515">
    <property type="entry name" value="NHPM_micro_ABC2"/>
</dbReference>
<dbReference type="InterPro" id="IPR039421">
    <property type="entry name" value="Type_1_exporter"/>
</dbReference>
<keyword evidence="8 10" id="KW-1133">Transmembrane helix</keyword>
<proteinExistence type="inferred from homology"/>
<dbReference type="EMBL" id="FWXR01000012">
    <property type="protein sequence ID" value="SMC91877.1"/>
    <property type="molecule type" value="Genomic_DNA"/>
</dbReference>
<dbReference type="AlphaFoldDB" id="A0A1W2D2R8"/>